<proteinExistence type="predicted"/>
<keyword evidence="1" id="KW-0732">Signal</keyword>
<dbReference type="RefSeq" id="WP_245797187.1">
    <property type="nucleotide sequence ID" value="NZ_FUYZ01000008.1"/>
</dbReference>
<organism evidence="2 3">
    <name type="scientific">Soonwooa buanensis</name>
    <dbReference type="NCBI Taxonomy" id="619805"/>
    <lineage>
        <taxon>Bacteria</taxon>
        <taxon>Pseudomonadati</taxon>
        <taxon>Bacteroidota</taxon>
        <taxon>Flavobacteriia</taxon>
        <taxon>Flavobacteriales</taxon>
        <taxon>Weeksellaceae</taxon>
        <taxon>Chryseobacterium group</taxon>
        <taxon>Soonwooa</taxon>
    </lineage>
</organism>
<reference evidence="2 3" key="1">
    <citation type="submission" date="2017-02" db="EMBL/GenBank/DDBJ databases">
        <authorList>
            <person name="Peterson S.W."/>
        </authorList>
    </citation>
    <scope>NUCLEOTIDE SEQUENCE [LARGE SCALE GENOMIC DNA]</scope>
    <source>
        <strain evidence="2 3">DSM 22323</strain>
    </source>
</reference>
<dbReference type="Gene3D" id="2.60.40.1120">
    <property type="entry name" value="Carboxypeptidase-like, regulatory domain"/>
    <property type="match status" value="1"/>
</dbReference>
<dbReference type="Pfam" id="PF13715">
    <property type="entry name" value="CarbopepD_reg_2"/>
    <property type="match status" value="1"/>
</dbReference>
<sequence>MTSNFALRTMILACTSVAAFSFAQVNISGKVLYKNKPVKDVNVSLKDSYDGATTDSEGNYKFQTDEKGAKILVFTHPKYENSEQSINVESNDITINTNLKESLSEIDAVVITAGSIEASDKKRATALLTPLDIYTTAGADGQVTAALGYLPGVQKVGESEGLFVRGGTSGETKIFIDGTLVNNYFSQSTPGLSGRDRFNTSLFKGNIFSSGGYSAQYGQALSSVLLLESVDLPSTTSYDFSLSPLFAGANYQKLNEAKTASWGVSANYSNLALINGVFNTNTDFSKSPNGFGSDANFRIKTKKGGFIKYYGNFQTGSMGVNNLSLEPNIDKSEVDLKSNYTFQTLSYKEKFGKYKLNLSASYSFNQNNLDFTNVENGIASDPFAIYTKGNYVNAKAVVERKISKISVLRTGIEFNNSIEDSQFGSYKKHITDLISSGFAETNLAFNRNFSLSLGARAEHSSYLDRWNLAPRVSMAYKISDTWVSSLAYGIYYQNPESKFINSNARLGFQKADHYIFQLQHNTDGRSLRLEAFYKDYSYLIKTAGSTNFQTAIDNSGNGFAKGMEIFWRDRKSIKGIDYWLTYSYLDTERNFMNFPTSLTPTFAAKHTLSAVAKKFVLNWKTGFNLSYTYASGRPYYDLTQDFNSSIRHQGYLKDYNALNFSVNYVPSIGRTDNKANTVIVLGVNNILGTKNVFGYNYSQDGMRRSPVLPAYDTFVFIGAFISFGVDKTNDAINNNL</sequence>
<dbReference type="EMBL" id="FUYZ01000008">
    <property type="protein sequence ID" value="SKC00356.1"/>
    <property type="molecule type" value="Genomic_DNA"/>
</dbReference>
<name>A0A1T5FW15_9FLAO</name>
<dbReference type="SUPFAM" id="SSF56935">
    <property type="entry name" value="Porins"/>
    <property type="match status" value="1"/>
</dbReference>
<accession>A0A1T5FW15</accession>
<protein>
    <submittedName>
        <fullName evidence="2">Outer membrane cobalamin receptor protein</fullName>
    </submittedName>
</protein>
<feature type="chain" id="PRO_5012775403" evidence="1">
    <location>
        <begin position="24"/>
        <end position="736"/>
    </location>
</feature>
<gene>
    <name evidence="2" type="ORF">SAMN05660477_02359</name>
</gene>
<dbReference type="Proteomes" id="UP000191112">
    <property type="component" value="Unassembled WGS sequence"/>
</dbReference>
<evidence type="ECO:0000313" key="3">
    <source>
        <dbReference type="Proteomes" id="UP000191112"/>
    </source>
</evidence>
<evidence type="ECO:0000313" key="2">
    <source>
        <dbReference type="EMBL" id="SKC00356.1"/>
    </source>
</evidence>
<keyword evidence="2" id="KW-0675">Receptor</keyword>
<keyword evidence="3" id="KW-1185">Reference proteome</keyword>
<dbReference type="STRING" id="619805.SAMN05660477_02359"/>
<feature type="signal peptide" evidence="1">
    <location>
        <begin position="1"/>
        <end position="23"/>
    </location>
</feature>
<dbReference type="SUPFAM" id="SSF49464">
    <property type="entry name" value="Carboxypeptidase regulatory domain-like"/>
    <property type="match status" value="1"/>
</dbReference>
<evidence type="ECO:0000256" key="1">
    <source>
        <dbReference type="SAM" id="SignalP"/>
    </source>
</evidence>
<dbReference type="AlphaFoldDB" id="A0A1T5FW15"/>
<dbReference type="InterPro" id="IPR008969">
    <property type="entry name" value="CarboxyPept-like_regulatory"/>
</dbReference>